<evidence type="ECO:0000256" key="5">
    <source>
        <dbReference type="ARBA" id="ARBA00022989"/>
    </source>
</evidence>
<organism evidence="8 9">
    <name type="scientific">Mucilaginibacter sabulilitoris</name>
    <dbReference type="NCBI Taxonomy" id="1173583"/>
    <lineage>
        <taxon>Bacteria</taxon>
        <taxon>Pseudomonadati</taxon>
        <taxon>Bacteroidota</taxon>
        <taxon>Sphingobacteriia</taxon>
        <taxon>Sphingobacteriales</taxon>
        <taxon>Sphingobacteriaceae</taxon>
        <taxon>Mucilaginibacter</taxon>
    </lineage>
</organism>
<evidence type="ECO:0000256" key="1">
    <source>
        <dbReference type="ARBA" id="ARBA00004651"/>
    </source>
</evidence>
<keyword evidence="6 7" id="KW-0472">Membrane</keyword>
<evidence type="ECO:0000256" key="4">
    <source>
        <dbReference type="ARBA" id="ARBA00022692"/>
    </source>
</evidence>
<dbReference type="InterPro" id="IPR051907">
    <property type="entry name" value="DoxX-like_oxidoreductase"/>
</dbReference>
<feature type="transmembrane region" description="Helical" evidence="7">
    <location>
        <begin position="82"/>
        <end position="100"/>
    </location>
</feature>
<proteinExistence type="inferred from homology"/>
<accession>A0ABZ0TFE8</accession>
<dbReference type="RefSeq" id="WP_321561070.1">
    <property type="nucleotide sequence ID" value="NZ_CP139558.1"/>
</dbReference>
<evidence type="ECO:0000256" key="3">
    <source>
        <dbReference type="ARBA" id="ARBA00022475"/>
    </source>
</evidence>
<dbReference type="EMBL" id="CP139558">
    <property type="protein sequence ID" value="WPU91904.1"/>
    <property type="molecule type" value="Genomic_DNA"/>
</dbReference>
<evidence type="ECO:0000256" key="6">
    <source>
        <dbReference type="ARBA" id="ARBA00023136"/>
    </source>
</evidence>
<name>A0ABZ0TFE8_9SPHI</name>
<feature type="transmembrane region" description="Helical" evidence="7">
    <location>
        <begin position="54"/>
        <end position="75"/>
    </location>
</feature>
<sequence>MSKIFETSGSWSAAITRLTISLILLPHGAQKLLGIFGGMGFTNTMQYFTQVVHLPWLIGFIVIITEFAGSIMLLLGLATRIIAGLVIILFIGIIITHHWQAGFFMDWFGANPKGFEGIEFDLLMIGLAISLVISGGGKLSVDQTFI</sequence>
<comment type="similarity">
    <text evidence="2">Belongs to the DoxX family.</text>
</comment>
<protein>
    <submittedName>
        <fullName evidence="8">DoxX family protein</fullName>
    </submittedName>
</protein>
<dbReference type="InterPro" id="IPR032808">
    <property type="entry name" value="DoxX"/>
</dbReference>
<gene>
    <name evidence="8" type="ORF">SNE25_21540</name>
</gene>
<comment type="subcellular location">
    <subcellularLocation>
        <location evidence="1">Cell membrane</location>
        <topology evidence="1">Multi-pass membrane protein</topology>
    </subcellularLocation>
</comment>
<keyword evidence="9" id="KW-1185">Reference proteome</keyword>
<dbReference type="PANTHER" id="PTHR33452">
    <property type="entry name" value="OXIDOREDUCTASE CATD-RELATED"/>
    <property type="match status" value="1"/>
</dbReference>
<evidence type="ECO:0000313" key="8">
    <source>
        <dbReference type="EMBL" id="WPU91904.1"/>
    </source>
</evidence>
<keyword evidence="4 7" id="KW-0812">Transmembrane</keyword>
<keyword evidence="3" id="KW-1003">Cell membrane</keyword>
<dbReference type="Proteomes" id="UP001324380">
    <property type="component" value="Chromosome"/>
</dbReference>
<keyword evidence="5 7" id="KW-1133">Transmembrane helix</keyword>
<evidence type="ECO:0000313" key="9">
    <source>
        <dbReference type="Proteomes" id="UP001324380"/>
    </source>
</evidence>
<feature type="transmembrane region" description="Helical" evidence="7">
    <location>
        <begin position="120"/>
        <end position="141"/>
    </location>
</feature>
<dbReference type="PANTHER" id="PTHR33452:SF1">
    <property type="entry name" value="INNER MEMBRANE PROTEIN YPHA-RELATED"/>
    <property type="match status" value="1"/>
</dbReference>
<reference evidence="8 9" key="1">
    <citation type="submission" date="2023-11" db="EMBL/GenBank/DDBJ databases">
        <title>Analysis of the Genomes of Mucilaginibacter gossypii cycad 4 and M. sabulilitoris SNA2: microbes with the potential for plant growth promotion.</title>
        <authorList>
            <person name="Hirsch A.M."/>
            <person name="Humm E."/>
            <person name="Rubbi M."/>
            <person name="Del Vecchio G."/>
            <person name="Ha S.M."/>
            <person name="Pellegrini M."/>
            <person name="Gunsalus R.P."/>
        </authorList>
    </citation>
    <scope>NUCLEOTIDE SEQUENCE [LARGE SCALE GENOMIC DNA]</scope>
    <source>
        <strain evidence="8 9">SNA2</strain>
    </source>
</reference>
<dbReference type="Pfam" id="PF07681">
    <property type="entry name" value="DoxX"/>
    <property type="match status" value="1"/>
</dbReference>
<evidence type="ECO:0000256" key="2">
    <source>
        <dbReference type="ARBA" id="ARBA00006679"/>
    </source>
</evidence>
<evidence type="ECO:0000256" key="7">
    <source>
        <dbReference type="SAM" id="Phobius"/>
    </source>
</evidence>